<dbReference type="AlphaFoldDB" id="A0A6A4H4B8"/>
<name>A0A6A4H4B8_9AGAR</name>
<evidence type="ECO:0000313" key="1">
    <source>
        <dbReference type="EMBL" id="KAE9392125.1"/>
    </source>
</evidence>
<accession>A0A6A4H4B8</accession>
<dbReference type="Proteomes" id="UP000799118">
    <property type="component" value="Unassembled WGS sequence"/>
</dbReference>
<dbReference type="EMBL" id="ML769604">
    <property type="protein sequence ID" value="KAE9392125.1"/>
    <property type="molecule type" value="Genomic_DNA"/>
</dbReference>
<evidence type="ECO:0000313" key="2">
    <source>
        <dbReference type="Proteomes" id="UP000799118"/>
    </source>
</evidence>
<reference evidence="1" key="1">
    <citation type="journal article" date="2019" name="Environ. Microbiol.">
        <title>Fungal ecological strategies reflected in gene transcription - a case study of two litter decomposers.</title>
        <authorList>
            <person name="Barbi F."/>
            <person name="Kohler A."/>
            <person name="Barry K."/>
            <person name="Baskaran P."/>
            <person name="Daum C."/>
            <person name="Fauchery L."/>
            <person name="Ihrmark K."/>
            <person name="Kuo A."/>
            <person name="LaButti K."/>
            <person name="Lipzen A."/>
            <person name="Morin E."/>
            <person name="Grigoriev I.V."/>
            <person name="Henrissat B."/>
            <person name="Lindahl B."/>
            <person name="Martin F."/>
        </authorList>
    </citation>
    <scope>NUCLEOTIDE SEQUENCE</scope>
    <source>
        <strain evidence="1">JB14</strain>
    </source>
</reference>
<organism evidence="1 2">
    <name type="scientific">Gymnopus androsaceus JB14</name>
    <dbReference type="NCBI Taxonomy" id="1447944"/>
    <lineage>
        <taxon>Eukaryota</taxon>
        <taxon>Fungi</taxon>
        <taxon>Dikarya</taxon>
        <taxon>Basidiomycota</taxon>
        <taxon>Agaricomycotina</taxon>
        <taxon>Agaricomycetes</taxon>
        <taxon>Agaricomycetidae</taxon>
        <taxon>Agaricales</taxon>
        <taxon>Marasmiineae</taxon>
        <taxon>Omphalotaceae</taxon>
        <taxon>Gymnopus</taxon>
    </lineage>
</organism>
<keyword evidence="2" id="KW-1185">Reference proteome</keyword>
<protein>
    <submittedName>
        <fullName evidence="1">Uncharacterized protein</fullName>
    </submittedName>
</protein>
<proteinExistence type="predicted"/>
<gene>
    <name evidence="1" type="ORF">BT96DRAFT_924922</name>
</gene>
<sequence>MKSFGFREGLFGIGGTRKDVIGGAVALIVPVAGAELETTILRVEATLLLGTPSQ</sequence>